<feature type="region of interest" description="Disordered" evidence="4">
    <location>
        <begin position="191"/>
        <end position="217"/>
    </location>
</feature>
<dbReference type="AlphaFoldDB" id="A0A1Q9ACW3"/>
<dbReference type="OrthoDB" id="54411at2"/>
<name>A0A1Q9ACW3_9HYPH</name>
<keyword evidence="1" id="KW-0677">Repeat</keyword>
<evidence type="ECO:0000256" key="4">
    <source>
        <dbReference type="SAM" id="MobiDB-lite"/>
    </source>
</evidence>
<proteinExistence type="predicted"/>
<keyword evidence="2 3" id="KW-0802">TPR repeat</keyword>
<evidence type="ECO:0000256" key="2">
    <source>
        <dbReference type="ARBA" id="ARBA00022803"/>
    </source>
</evidence>
<dbReference type="Proteomes" id="UP000186143">
    <property type="component" value="Unassembled WGS sequence"/>
</dbReference>
<feature type="repeat" description="TPR" evidence="3">
    <location>
        <begin position="504"/>
        <end position="537"/>
    </location>
</feature>
<dbReference type="STRING" id="1672749.BJF92_15045"/>
<dbReference type="RefSeq" id="WP_075637265.1">
    <property type="nucleotide sequence ID" value="NZ_MKIO01000047.1"/>
</dbReference>
<evidence type="ECO:0000256" key="1">
    <source>
        <dbReference type="ARBA" id="ARBA00022737"/>
    </source>
</evidence>
<comment type="caution">
    <text evidence="5">The sequence shown here is derived from an EMBL/GenBank/DDBJ whole genome shotgun (WGS) entry which is preliminary data.</text>
</comment>
<dbReference type="Gene3D" id="1.25.40.10">
    <property type="entry name" value="Tetratricopeptide repeat domain"/>
    <property type="match status" value="1"/>
</dbReference>
<dbReference type="SUPFAM" id="SSF48452">
    <property type="entry name" value="TPR-like"/>
    <property type="match status" value="1"/>
</dbReference>
<dbReference type="EMBL" id="MKIO01000047">
    <property type="protein sequence ID" value="OLP52716.1"/>
    <property type="molecule type" value="Genomic_DNA"/>
</dbReference>
<accession>A0A1Q9ACW3</accession>
<dbReference type="Gene3D" id="1.10.10.10">
    <property type="entry name" value="Winged helix-like DNA-binding domain superfamily/Winged helix DNA-binding domain"/>
    <property type="match status" value="1"/>
</dbReference>
<dbReference type="InterPro" id="IPR051685">
    <property type="entry name" value="Ycf3/AcsC/BcsC/TPR_MFPF"/>
</dbReference>
<evidence type="ECO:0000313" key="6">
    <source>
        <dbReference type="Proteomes" id="UP000186143"/>
    </source>
</evidence>
<feature type="repeat" description="TPR" evidence="3">
    <location>
        <begin position="470"/>
        <end position="503"/>
    </location>
</feature>
<dbReference type="InterPro" id="IPR019734">
    <property type="entry name" value="TPR_rpt"/>
</dbReference>
<dbReference type="InterPro" id="IPR011990">
    <property type="entry name" value="TPR-like_helical_dom_sf"/>
</dbReference>
<gene>
    <name evidence="5" type="ORF">BJF92_15045</name>
</gene>
<dbReference type="InterPro" id="IPR036388">
    <property type="entry name" value="WH-like_DNA-bd_sf"/>
</dbReference>
<dbReference type="PANTHER" id="PTHR44943:SF4">
    <property type="entry name" value="TPR REPEAT-CONTAINING PROTEIN MJ0798"/>
    <property type="match status" value="1"/>
</dbReference>
<reference evidence="5 6" key="1">
    <citation type="submission" date="2016-09" db="EMBL/GenBank/DDBJ databases">
        <title>Rhizobium sp. nov., a novel species isolated from the rice rhizosphere.</title>
        <authorList>
            <person name="Zhao J."/>
            <person name="Zhang X."/>
        </authorList>
    </citation>
    <scope>NUCLEOTIDE SEQUENCE [LARGE SCALE GENOMIC DNA]</scope>
    <source>
        <strain evidence="5 6">MH17</strain>
    </source>
</reference>
<evidence type="ECO:0000256" key="3">
    <source>
        <dbReference type="PROSITE-ProRule" id="PRU00339"/>
    </source>
</evidence>
<protein>
    <submittedName>
        <fullName evidence="5">Uncharacterized protein</fullName>
    </submittedName>
</protein>
<evidence type="ECO:0000313" key="5">
    <source>
        <dbReference type="EMBL" id="OLP52716.1"/>
    </source>
</evidence>
<dbReference type="SMART" id="SM00028">
    <property type="entry name" value="TPR"/>
    <property type="match status" value="2"/>
</dbReference>
<sequence>MASALLQTFGSLSLRDAQGQGLKFPQKGLLLLAYLALSGRGRIGRDEASVLLWSDLERSVRHTNLRKTISRIREAQAAAGLPVLSVSDEAIWLPPETTLTVDAALLDTEDAPLRDMTELLRRPFPGDAEVPFGDFHRWVLAQQRHHLQRLRTRLLRAQECGDAPVSAVREAAFFLLEREPQDEVVRRCLSGQPKAPETGVGPSEPVTALQPAPRRTPGLTQLASPAASAVEPIYTPLSTLKAVIAPPPVSAALPRLALLPPVLKPGAHKSVAGTVGALIEDITISLCALRHVAVVAPYTAQRIQQSSEKVDVLAKHSVSYLVDTALSAEDLFVQIIFVPLDRIIWAQHFSIEGQWAAHRRTIASVIADCIAEQLRQHEQPLADYERHPEAYHAYLTGLQQTTRLTLQAIRSARRGFRQALYLNPEFSHAYSGLARTFSLEWILTAHGDKTLLARAEENSRLAIERQPELAVGHKELGVAKLYLGQIDESLEALARAEELSPNYADAIYSYADSLVHASRPAEALEKLEKAMRLNPMSPDMYYWSAAGASFFVGRYQDAVDYIARMAEQASADRLRAASFAMLGDLKMARRYRRKDRQANPHFDLEKWLAVVPIREQWQKDLYRDALHRAGY</sequence>
<dbReference type="PROSITE" id="PS50005">
    <property type="entry name" value="TPR"/>
    <property type="match status" value="2"/>
</dbReference>
<dbReference type="PANTHER" id="PTHR44943">
    <property type="entry name" value="CELLULOSE SYNTHASE OPERON PROTEIN C"/>
    <property type="match status" value="1"/>
</dbReference>
<organism evidence="5 6">
    <name type="scientific">Xaviernesmea rhizosphaerae</name>
    <dbReference type="NCBI Taxonomy" id="1672749"/>
    <lineage>
        <taxon>Bacteria</taxon>
        <taxon>Pseudomonadati</taxon>
        <taxon>Pseudomonadota</taxon>
        <taxon>Alphaproteobacteria</taxon>
        <taxon>Hyphomicrobiales</taxon>
        <taxon>Rhizobiaceae</taxon>
        <taxon>Rhizobium/Agrobacterium group</taxon>
        <taxon>Xaviernesmea</taxon>
    </lineage>
</organism>